<evidence type="ECO:0000256" key="1">
    <source>
        <dbReference type="SAM" id="SignalP"/>
    </source>
</evidence>
<dbReference type="Pfam" id="PF02450">
    <property type="entry name" value="LCAT"/>
    <property type="match status" value="2"/>
</dbReference>
<organism evidence="2 3">
    <name type="scientific">Nematostella vectensis</name>
    <name type="common">Starlet sea anemone</name>
    <dbReference type="NCBI Taxonomy" id="45351"/>
    <lineage>
        <taxon>Eukaryota</taxon>
        <taxon>Metazoa</taxon>
        <taxon>Cnidaria</taxon>
        <taxon>Anthozoa</taxon>
        <taxon>Hexacorallia</taxon>
        <taxon>Actiniaria</taxon>
        <taxon>Edwardsiidae</taxon>
        <taxon>Nematostella</taxon>
    </lineage>
</organism>
<keyword evidence="1" id="KW-0732">Signal</keyword>
<keyword evidence="3" id="KW-1185">Reference proteome</keyword>
<dbReference type="PhylomeDB" id="A7RMN6"/>
<gene>
    <name evidence="2" type="ORF">NEMVEDRAFT_v1g239405</name>
</gene>
<evidence type="ECO:0000313" key="2">
    <source>
        <dbReference type="EMBL" id="EDO47377.1"/>
    </source>
</evidence>
<feature type="signal peptide" evidence="1">
    <location>
        <begin position="1"/>
        <end position="25"/>
    </location>
</feature>
<accession>A7RMN6</accession>
<dbReference type="PANTHER" id="PTHR11440">
    <property type="entry name" value="LECITHIN-CHOLESTEROL ACYLTRANSFERASE-RELATED"/>
    <property type="match status" value="1"/>
</dbReference>
<dbReference type="eggNOG" id="KOG2369">
    <property type="taxonomic scope" value="Eukaryota"/>
</dbReference>
<evidence type="ECO:0000313" key="3">
    <source>
        <dbReference type="Proteomes" id="UP000001593"/>
    </source>
</evidence>
<protein>
    <submittedName>
        <fullName evidence="2">Uncharacterized protein</fullName>
    </submittedName>
</protein>
<feature type="chain" id="PRO_5002711393" evidence="1">
    <location>
        <begin position="26"/>
        <end position="405"/>
    </location>
</feature>
<dbReference type="HOGENOM" id="CLU_037070_1_1_1"/>
<dbReference type="EMBL" id="DS469520">
    <property type="protein sequence ID" value="EDO47377.1"/>
    <property type="molecule type" value="Genomic_DNA"/>
</dbReference>
<dbReference type="GO" id="GO:0006629">
    <property type="term" value="P:lipid metabolic process"/>
    <property type="evidence" value="ECO:0000318"/>
    <property type="project" value="GO_Central"/>
</dbReference>
<dbReference type="OMA" id="QMTPPGV"/>
<dbReference type="Proteomes" id="UP000001593">
    <property type="component" value="Unassembled WGS sequence"/>
</dbReference>
<dbReference type="OrthoDB" id="190846at2759"/>
<reference evidence="2 3" key="1">
    <citation type="journal article" date="2007" name="Science">
        <title>Sea anemone genome reveals ancestral eumetazoan gene repertoire and genomic organization.</title>
        <authorList>
            <person name="Putnam N.H."/>
            <person name="Srivastava M."/>
            <person name="Hellsten U."/>
            <person name="Dirks B."/>
            <person name="Chapman J."/>
            <person name="Salamov A."/>
            <person name="Terry A."/>
            <person name="Shapiro H."/>
            <person name="Lindquist E."/>
            <person name="Kapitonov V.V."/>
            <person name="Jurka J."/>
            <person name="Genikhovich G."/>
            <person name="Grigoriev I.V."/>
            <person name="Lucas S.M."/>
            <person name="Steele R.E."/>
            <person name="Finnerty J.R."/>
            <person name="Technau U."/>
            <person name="Martindale M.Q."/>
            <person name="Rokhsar D.S."/>
        </authorList>
    </citation>
    <scope>NUCLEOTIDE SEQUENCE [LARGE SCALE GENOMIC DNA]</scope>
    <source>
        <strain evidence="3">CH2 X CH6</strain>
    </source>
</reference>
<dbReference type="SUPFAM" id="SSF53474">
    <property type="entry name" value="alpha/beta-Hydrolases"/>
    <property type="match status" value="1"/>
</dbReference>
<dbReference type="GO" id="GO:0008374">
    <property type="term" value="F:O-acyltransferase activity"/>
    <property type="evidence" value="ECO:0007669"/>
    <property type="project" value="InterPro"/>
</dbReference>
<dbReference type="Gene3D" id="3.40.50.1820">
    <property type="entry name" value="alpha/beta hydrolase"/>
    <property type="match status" value="1"/>
</dbReference>
<dbReference type="InterPro" id="IPR003386">
    <property type="entry name" value="LACT/PDAT_acylTrfase"/>
</dbReference>
<dbReference type="KEGG" id="nve:5519475"/>
<dbReference type="AlphaFoldDB" id="A7RMN6"/>
<name>A7RMN6_NEMVE</name>
<dbReference type="STRING" id="45351.A7RMN6"/>
<sequence length="405" mass="45925">MLLKTSILFTLSYLLLASLVSKTYCKPPILLVPGDGGSRLDAKLNKTTAPHYVCKRINDWFHIWLSLEELLPEVIDCWSDDMRLVYDEKHKRMTSPPGVQIRVPDFGKTSSVAYLDPTIDHPGEYFAPLIDALVSIGYTKDKNLRAAPFDFRYAPDSAGEFYAYFQALVEQMFMEGGGEPVLVVSHSLGVPYTKYFLDRIHQEWKDKYLHAWVTIGGAWGGAAKLFRIISSGTNLGFPDFILNPLKMRVGLRTYESTTFLLPSEKFWDVKEPVIFTPKKNYSLSNFEEFLDDLNFPLGKTIKGLVPPVWSDHPPNVTLYCLYGTGVPTPRTFEFKEGQFPDTYPKTNFGDGDGTVNRKSLEGCFQYEKTQKRPVVTRQFPKAEHMAIIGDKRVTDFIKGLVEGLP</sequence>
<dbReference type="FunCoup" id="A7RMN6">
    <property type="interactions" value="42"/>
</dbReference>
<proteinExistence type="predicted"/>
<dbReference type="InParanoid" id="A7RMN6"/>
<dbReference type="InterPro" id="IPR029058">
    <property type="entry name" value="AB_hydrolase_fold"/>
</dbReference>